<dbReference type="RefSeq" id="WP_197690142.1">
    <property type="nucleotide sequence ID" value="NZ_JADQUG010000024.1"/>
</dbReference>
<organism evidence="1 2">
    <name type="scientific">Corynebacterium belfantii</name>
    <dbReference type="NCBI Taxonomy" id="2014537"/>
    <lineage>
        <taxon>Bacteria</taxon>
        <taxon>Bacillati</taxon>
        <taxon>Actinomycetota</taxon>
        <taxon>Actinomycetes</taxon>
        <taxon>Mycobacteriales</taxon>
        <taxon>Corynebacteriaceae</taxon>
        <taxon>Corynebacterium</taxon>
    </lineage>
</organism>
<reference evidence="1 2" key="1">
    <citation type="journal article" date="2020" name="J. Clin. Microbiol.">
        <title>Assessing the Genetic Diversity of Austrian Corynebacterium diphtheriae Clinical Isolates, 2011-2019.</title>
        <authorList>
            <person name="Schaeffer J."/>
            <person name="Huhulescu S."/>
            <person name="Stoeger A."/>
            <person name="Allerberger F."/>
            <person name="Ruppitsch W."/>
        </authorList>
    </citation>
    <scope>NUCLEOTIDE SEQUENCE [LARGE SCALE GENOMIC DNA]</scope>
    <source>
        <strain evidence="1 2">04-17</strain>
    </source>
</reference>
<keyword evidence="2" id="KW-1185">Reference proteome</keyword>
<evidence type="ECO:0000313" key="2">
    <source>
        <dbReference type="Proteomes" id="UP000615580"/>
    </source>
</evidence>
<proteinExistence type="predicted"/>
<dbReference type="Proteomes" id="UP000615580">
    <property type="component" value="Unassembled WGS sequence"/>
</dbReference>
<comment type="caution">
    <text evidence="1">The sequence shown here is derived from an EMBL/GenBank/DDBJ whole genome shotgun (WGS) entry which is preliminary data.</text>
</comment>
<protein>
    <submittedName>
        <fullName evidence="1">Uncharacterized protein</fullName>
    </submittedName>
</protein>
<sequence>MSEPEIEWNLSMFRKIRRSEPVALLVDTACEHIAGTAGPLYAWSARQGKTRYRGIVYPVDYRGRVDNLRNNTLLKALGS</sequence>
<name>A0ABS0LCR7_9CORY</name>
<dbReference type="EMBL" id="JADQUG010000024">
    <property type="protein sequence ID" value="MBG9354330.1"/>
    <property type="molecule type" value="Genomic_DNA"/>
</dbReference>
<gene>
    <name evidence="1" type="ORF">I4J41_06880</name>
</gene>
<evidence type="ECO:0000313" key="1">
    <source>
        <dbReference type="EMBL" id="MBG9354330.1"/>
    </source>
</evidence>
<accession>A0ABS0LCR7</accession>